<sequence>MDIRGQPRHSEEHGMNVFTYDLFVMAARQRVPNVDMKDLRLPFSVSEKVSVFSKKHGDWYPAIIHAAPREARDPRLGYDVALEPSELKTEMLEYARQLKAQKELQGNQYEERPGRGSRRRPRRNRDQDVAGSAELDSVPQVPPLGGDALTSSMPAQVPRLPIGQEDGNPSSNPESSPMQEEDLPVLKSMPGRRLRRRFDRGMPVQVYLGAEQGFLRGTVVEPASGPEPRDIIPSPRPRRILSPEASPSTSPLCSSDDDDDDPHGVDVRSSAGTAEVETAVVPQRHATATVSIYGRSGPDRTYPEYMIRPLIERRGARSWKFGSIMSMSLFDRDEGHVLEDLDGPWGFSPQPSPRSEPESDQSLSYFWGFSPQPSPRSGPESDQPLSYFWGFFSPQPSPRSEPESDPQLSAGQLNGGDV</sequence>
<feature type="region of interest" description="Disordered" evidence="1">
    <location>
        <begin position="102"/>
        <end position="197"/>
    </location>
</feature>
<comment type="caution">
    <text evidence="2">The sequence shown here is derived from an EMBL/GenBank/DDBJ whole genome shotgun (WGS) entry which is preliminary data.</text>
</comment>
<evidence type="ECO:0000313" key="3">
    <source>
        <dbReference type="Proteomes" id="UP001189429"/>
    </source>
</evidence>
<gene>
    <name evidence="2" type="ORF">PCOR1329_LOCUS37648</name>
</gene>
<accession>A0ABN9TBZ8</accession>
<feature type="region of interest" description="Disordered" evidence="1">
    <location>
        <begin position="341"/>
        <end position="418"/>
    </location>
</feature>
<feature type="compositionally biased region" description="Polar residues" evidence="1">
    <location>
        <begin position="167"/>
        <end position="178"/>
    </location>
</feature>
<proteinExistence type="predicted"/>
<dbReference type="Proteomes" id="UP001189429">
    <property type="component" value="Unassembled WGS sequence"/>
</dbReference>
<name>A0ABN9TBZ8_9DINO</name>
<evidence type="ECO:0000313" key="2">
    <source>
        <dbReference type="EMBL" id="CAK0843232.1"/>
    </source>
</evidence>
<organism evidence="2 3">
    <name type="scientific">Prorocentrum cordatum</name>
    <dbReference type="NCBI Taxonomy" id="2364126"/>
    <lineage>
        <taxon>Eukaryota</taxon>
        <taxon>Sar</taxon>
        <taxon>Alveolata</taxon>
        <taxon>Dinophyceae</taxon>
        <taxon>Prorocentrales</taxon>
        <taxon>Prorocentraceae</taxon>
        <taxon>Prorocentrum</taxon>
    </lineage>
</organism>
<protein>
    <submittedName>
        <fullName evidence="2">Uncharacterized protein</fullName>
    </submittedName>
</protein>
<feature type="region of interest" description="Disordered" evidence="1">
    <location>
        <begin position="218"/>
        <end position="277"/>
    </location>
</feature>
<reference evidence="2" key="1">
    <citation type="submission" date="2023-10" db="EMBL/GenBank/DDBJ databases">
        <authorList>
            <person name="Chen Y."/>
            <person name="Shah S."/>
            <person name="Dougan E. K."/>
            <person name="Thang M."/>
            <person name="Chan C."/>
        </authorList>
    </citation>
    <scope>NUCLEOTIDE SEQUENCE [LARGE SCALE GENOMIC DNA]</scope>
</reference>
<dbReference type="EMBL" id="CAUYUJ010014562">
    <property type="protein sequence ID" value="CAK0843232.1"/>
    <property type="molecule type" value="Genomic_DNA"/>
</dbReference>
<keyword evidence="3" id="KW-1185">Reference proteome</keyword>
<feature type="compositionally biased region" description="Low complexity" evidence="1">
    <location>
        <begin position="240"/>
        <end position="254"/>
    </location>
</feature>
<evidence type="ECO:0000256" key="1">
    <source>
        <dbReference type="SAM" id="MobiDB-lite"/>
    </source>
</evidence>